<evidence type="ECO:0000256" key="1">
    <source>
        <dbReference type="SAM" id="MobiDB-lite"/>
    </source>
</evidence>
<dbReference type="EMBL" id="SOBK01000002">
    <property type="protein sequence ID" value="TDT90726.1"/>
    <property type="molecule type" value="Genomic_DNA"/>
</dbReference>
<reference evidence="3 5" key="2">
    <citation type="submission" date="2019-03" db="EMBL/GenBank/DDBJ databases">
        <title>Genomic Encyclopedia of Type Strains, Phase IV (KMG-IV): sequencing the most valuable type-strain genomes for metagenomic binning, comparative biology and taxonomic classification.</title>
        <authorList>
            <person name="Goeker M."/>
        </authorList>
    </citation>
    <scope>NUCLEOTIDE SEQUENCE [LARGE SCALE GENOMIC DNA]</scope>
    <source>
        <strain evidence="3 5">DSM 101483</strain>
    </source>
</reference>
<evidence type="ECO:0000313" key="3">
    <source>
        <dbReference type="EMBL" id="TDT90726.1"/>
    </source>
</evidence>
<dbReference type="Proteomes" id="UP000295506">
    <property type="component" value="Unassembled WGS sequence"/>
</dbReference>
<organism evidence="3 5">
    <name type="scientific">Pseudodesulfovibrio indicus</name>
    <dbReference type="NCBI Taxonomy" id="1716143"/>
    <lineage>
        <taxon>Bacteria</taxon>
        <taxon>Pseudomonadati</taxon>
        <taxon>Thermodesulfobacteriota</taxon>
        <taxon>Desulfovibrionia</taxon>
        <taxon>Desulfovibrionales</taxon>
        <taxon>Desulfovibrionaceae</taxon>
    </lineage>
</organism>
<evidence type="ECO:0000313" key="4">
    <source>
        <dbReference type="Proteomes" id="UP000055611"/>
    </source>
</evidence>
<gene>
    <name evidence="2" type="ORF">AWY79_15615</name>
    <name evidence="3" type="ORF">EDC59_102156</name>
</gene>
<dbReference type="RefSeq" id="WP_066805981.1">
    <property type="nucleotide sequence ID" value="NZ_CP014206.1"/>
</dbReference>
<dbReference type="EMBL" id="CP014206">
    <property type="protein sequence ID" value="AMK12426.1"/>
    <property type="molecule type" value="Genomic_DNA"/>
</dbReference>
<sequence>MINPVAQGYGIQTIPQTTKSAPQGAETRLGAGGDKVTISEEARAMSAAASDRSSEGLGLLQNEMPLLNADELENLTEDVSGRITALLLENDIPTSPPAELYVDSAGAVRVKGNHPNKERIEQALAEDEELSNDFRQVSAQTSIQEAGKRHTEFARAYEIDPDAAVARFASLFDDIPDDPYTMTIGGEASAGNG</sequence>
<reference evidence="2 4" key="1">
    <citation type="journal article" date="2016" name="Front. Microbiol.">
        <title>Genome Sequence of the Piezophilic, Mesophilic Sulfate-Reducing Bacterium Desulfovibrio indicus J2T.</title>
        <authorList>
            <person name="Cao J."/>
            <person name="Maignien L."/>
            <person name="Shao Z."/>
            <person name="Alain K."/>
            <person name="Jebbar M."/>
        </authorList>
    </citation>
    <scope>NUCLEOTIDE SEQUENCE [LARGE SCALE GENOMIC DNA]</scope>
    <source>
        <strain evidence="2 4">J2</strain>
    </source>
</reference>
<dbReference type="Proteomes" id="UP000055611">
    <property type="component" value="Chromosome"/>
</dbReference>
<dbReference type="OrthoDB" id="5457609at2"/>
<dbReference type="AlphaFoldDB" id="A0A126QRU3"/>
<protein>
    <submittedName>
        <fullName evidence="3">Uncharacterized protein</fullName>
    </submittedName>
</protein>
<name>A0A126QRU3_9BACT</name>
<dbReference type="KEGG" id="dej:AWY79_15615"/>
<accession>A0A126QRU3</accession>
<feature type="region of interest" description="Disordered" evidence="1">
    <location>
        <begin position="1"/>
        <end position="32"/>
    </location>
</feature>
<proteinExistence type="predicted"/>
<evidence type="ECO:0000313" key="2">
    <source>
        <dbReference type="EMBL" id="AMK12426.1"/>
    </source>
</evidence>
<evidence type="ECO:0000313" key="5">
    <source>
        <dbReference type="Proteomes" id="UP000295506"/>
    </source>
</evidence>
<keyword evidence="4" id="KW-1185">Reference proteome</keyword>